<feature type="transmembrane region" description="Helical" evidence="1">
    <location>
        <begin position="170"/>
        <end position="190"/>
    </location>
</feature>
<keyword evidence="1" id="KW-1133">Transmembrane helix</keyword>
<proteinExistence type="predicted"/>
<keyword evidence="1" id="KW-0472">Membrane</keyword>
<evidence type="ECO:0000256" key="1">
    <source>
        <dbReference type="SAM" id="Phobius"/>
    </source>
</evidence>
<keyword evidence="1" id="KW-0812">Transmembrane</keyword>
<dbReference type="InterPro" id="IPR032816">
    <property type="entry name" value="VTT_dom"/>
</dbReference>
<feature type="transmembrane region" description="Helical" evidence="1">
    <location>
        <begin position="20"/>
        <end position="40"/>
    </location>
</feature>
<reference evidence="3" key="1">
    <citation type="submission" date="2018-01" db="EMBL/GenBank/DDBJ databases">
        <title>Genomic characterization of Leptospira inadai serogroup Lyme isolated from captured rat in Brazil and comparative analysis with human reference strain.</title>
        <authorList>
            <person name="Moreno L.Z."/>
            <person name="Loureiro A.P."/>
            <person name="Miraglia F."/>
            <person name="Kremer F.S."/>
            <person name="Eslabao M.R."/>
            <person name="Dellagostin O.A."/>
            <person name="Lilenbaum W."/>
            <person name="Moreno A.M."/>
        </authorList>
    </citation>
    <scope>NUCLEOTIDE SEQUENCE [LARGE SCALE GENOMIC DNA]</scope>
    <source>
        <strain evidence="3">M34/99</strain>
    </source>
</reference>
<feature type="transmembrane region" description="Helical" evidence="1">
    <location>
        <begin position="141"/>
        <end position="158"/>
    </location>
</feature>
<evidence type="ECO:0000313" key="3">
    <source>
        <dbReference type="EMBL" id="PNV75208.1"/>
    </source>
</evidence>
<evidence type="ECO:0000259" key="2">
    <source>
        <dbReference type="Pfam" id="PF09335"/>
    </source>
</evidence>
<dbReference type="InterPro" id="IPR051311">
    <property type="entry name" value="DedA_domain"/>
</dbReference>
<feature type="transmembrane region" description="Helical" evidence="1">
    <location>
        <begin position="81"/>
        <end position="111"/>
    </location>
</feature>
<gene>
    <name evidence="3" type="ORF">BES34_010015</name>
</gene>
<dbReference type="PANTHER" id="PTHR42709:SF11">
    <property type="entry name" value="DEDA FAMILY PROTEIN"/>
    <property type="match status" value="1"/>
</dbReference>
<name>A0ABX4YIU9_9LEPT</name>
<comment type="caution">
    <text evidence="3">The sequence shown here is derived from an EMBL/GenBank/DDBJ whole genome shotgun (WGS) entry which is preliminary data.</text>
</comment>
<organism evidence="3 4">
    <name type="scientific">Leptospira inadai serovar Lyme</name>
    <dbReference type="NCBI Taxonomy" id="293084"/>
    <lineage>
        <taxon>Bacteria</taxon>
        <taxon>Pseudomonadati</taxon>
        <taxon>Spirochaetota</taxon>
        <taxon>Spirochaetia</taxon>
        <taxon>Leptospirales</taxon>
        <taxon>Leptospiraceae</taxon>
        <taxon>Leptospira</taxon>
    </lineage>
</organism>
<protein>
    <submittedName>
        <fullName evidence="3">DedA family protein</fullName>
    </submittedName>
</protein>
<accession>A0ABX4YIU9</accession>
<sequence length="198" mass="21974">MTRKTTETHGSSEKVLGRLLRQTLIASVVLFVGVIILARFFHEPVLQVSKAFIDFTGPFGVGIAILIADSVHIFFPPDTFLIIAVAAGLPDVWVISSASIGSLIAGCCSYAQGKYLLPKLDSFTRFLRTHEEKLEVYVKRFGFWAVVLGALTPLPYSWTSVAAGAMGMKFRIFLLAALFRIPRFYIYYYLIKGGWIAV</sequence>
<feature type="domain" description="VTT" evidence="2">
    <location>
        <begin position="77"/>
        <end position="191"/>
    </location>
</feature>
<dbReference type="PANTHER" id="PTHR42709">
    <property type="entry name" value="ALKALINE PHOSPHATASE LIKE PROTEIN"/>
    <property type="match status" value="1"/>
</dbReference>
<dbReference type="RefSeq" id="WP_010411915.1">
    <property type="nucleotide sequence ID" value="NZ_MCRM02000008.1"/>
</dbReference>
<keyword evidence="4" id="KW-1185">Reference proteome</keyword>
<dbReference type="EMBL" id="MCRM02000008">
    <property type="protein sequence ID" value="PNV75208.1"/>
    <property type="molecule type" value="Genomic_DNA"/>
</dbReference>
<dbReference type="Pfam" id="PF09335">
    <property type="entry name" value="VTT_dom"/>
    <property type="match status" value="1"/>
</dbReference>
<feature type="transmembrane region" description="Helical" evidence="1">
    <location>
        <begin position="52"/>
        <end position="75"/>
    </location>
</feature>
<dbReference type="Proteomes" id="UP000094669">
    <property type="component" value="Unassembled WGS sequence"/>
</dbReference>
<evidence type="ECO:0000313" key="4">
    <source>
        <dbReference type="Proteomes" id="UP000094669"/>
    </source>
</evidence>